<keyword evidence="3" id="KW-0378">Hydrolase</keyword>
<feature type="binding site" evidence="5">
    <location>
        <position position="41"/>
    </location>
    <ligand>
        <name>Mg(2+)</name>
        <dbReference type="ChEBI" id="CHEBI:18420"/>
        <label>1</label>
    </ligand>
</feature>
<name>A0A2V2VMT4_TRYCR</name>
<evidence type="ECO:0000256" key="1">
    <source>
        <dbReference type="ARBA" id="ARBA00007092"/>
    </source>
</evidence>
<dbReference type="GO" id="GO:0008311">
    <property type="term" value="F:double-stranded DNA 3'-5' DNA exonuclease activity"/>
    <property type="evidence" value="ECO:0007669"/>
    <property type="project" value="TreeGrafter"/>
</dbReference>
<dbReference type="VEuPathDB" id="TriTrypDB:C3747_241g36"/>
<dbReference type="Gene3D" id="3.60.10.10">
    <property type="entry name" value="Endonuclease/exonuclease/phosphatase"/>
    <property type="match status" value="2"/>
</dbReference>
<dbReference type="GO" id="GO:0003906">
    <property type="term" value="F:DNA-(apurinic or apyrimidinic site) endonuclease activity"/>
    <property type="evidence" value="ECO:0007669"/>
    <property type="project" value="TreeGrafter"/>
</dbReference>
<dbReference type="EMBL" id="JABDHM010000098">
    <property type="protein sequence ID" value="KAF5218399.1"/>
    <property type="molecule type" value="Genomic_DNA"/>
</dbReference>
<dbReference type="InterPro" id="IPR036691">
    <property type="entry name" value="Endo/exonu/phosph_ase_sf"/>
</dbReference>
<comment type="similarity">
    <text evidence="1">Belongs to the DNA repair enzymes AP/ExoA family.</text>
</comment>
<dbReference type="PANTHER" id="PTHR22748:SF28">
    <property type="entry name" value="OR APYRIMIDINIC SITE) LYASE, PUTATIVE-RELATED"/>
    <property type="match status" value="1"/>
</dbReference>
<evidence type="ECO:0000313" key="10">
    <source>
        <dbReference type="Proteomes" id="UP000246078"/>
    </source>
</evidence>
<dbReference type="VEuPathDB" id="TriTrypDB:BCY84_11675"/>
<evidence type="ECO:0000313" key="9">
    <source>
        <dbReference type="EMBL" id="PWU97630.1"/>
    </source>
</evidence>
<feature type="domain" description="Endonuclease/exonuclease/phosphatase" evidence="7">
    <location>
        <begin position="5"/>
        <end position="202"/>
    </location>
</feature>
<feature type="binding site" evidence="5">
    <location>
        <position position="171"/>
    </location>
    <ligand>
        <name>Mg(2+)</name>
        <dbReference type="ChEBI" id="CHEBI:18420"/>
        <label>1</label>
    </ligand>
</feature>
<dbReference type="VEuPathDB" id="TriTrypDB:TcCL_NonESM01712"/>
<reference evidence="9 10" key="1">
    <citation type="journal article" date="2018" name="Microb. Genom.">
        <title>Expanding an expanded genome: long-read sequencing of Trypanosoma cruzi.</title>
        <authorList>
            <person name="Berna L."/>
            <person name="Rodriguez M."/>
            <person name="Chiribao M.L."/>
            <person name="Parodi-Talice A."/>
            <person name="Pita S."/>
            <person name="Rijo G."/>
            <person name="Alvarez-Valin F."/>
            <person name="Robello C."/>
        </authorList>
    </citation>
    <scope>NUCLEOTIDE SEQUENCE [LARGE SCALE GENOMIC DNA]</scope>
    <source>
        <strain evidence="9 10">TCC</strain>
    </source>
</reference>
<dbReference type="OrthoDB" id="391817at2759"/>
<dbReference type="Proteomes" id="UP000583944">
    <property type="component" value="Unassembled WGS sequence"/>
</dbReference>
<dbReference type="VEuPathDB" id="TriTrypDB:TcCLB.504827.50"/>
<dbReference type="VEuPathDB" id="TriTrypDB:Tc_MARK_7178"/>
<feature type="site" description="Important for catalytic activity" evidence="6">
    <location>
        <position position="413"/>
    </location>
</feature>
<organism evidence="9 10">
    <name type="scientific">Trypanosoma cruzi</name>
    <dbReference type="NCBI Taxonomy" id="5693"/>
    <lineage>
        <taxon>Eukaryota</taxon>
        <taxon>Discoba</taxon>
        <taxon>Euglenozoa</taxon>
        <taxon>Kinetoplastea</taxon>
        <taxon>Metakinetoplastina</taxon>
        <taxon>Trypanosomatida</taxon>
        <taxon>Trypanosomatidae</taxon>
        <taxon>Trypanosoma</taxon>
        <taxon>Schizotrypanum</taxon>
    </lineage>
</organism>
<dbReference type="SMR" id="A0A2V2VMT4"/>
<evidence type="ECO:0000256" key="3">
    <source>
        <dbReference type="ARBA" id="ARBA00022801"/>
    </source>
</evidence>
<dbReference type="GO" id="GO:0005634">
    <property type="term" value="C:nucleus"/>
    <property type="evidence" value="ECO:0007669"/>
    <property type="project" value="TreeGrafter"/>
</dbReference>
<proteinExistence type="inferred from homology"/>
<comment type="cofactor">
    <cofactor evidence="5">
        <name>Mg(2+)</name>
        <dbReference type="ChEBI" id="CHEBI:18420"/>
    </cofactor>
    <cofactor evidence="5">
        <name>Mn(2+)</name>
        <dbReference type="ChEBI" id="CHEBI:29035"/>
    </cofactor>
    <text evidence="5">Probably binds two magnesium or manganese ions per subunit.</text>
</comment>
<evidence type="ECO:0000256" key="2">
    <source>
        <dbReference type="ARBA" id="ARBA00022723"/>
    </source>
</evidence>
<accession>A0A2V2VMT4</accession>
<dbReference type="SUPFAM" id="SSF56219">
    <property type="entry name" value="DNase I-like"/>
    <property type="match status" value="1"/>
</dbReference>
<evidence type="ECO:0000313" key="11">
    <source>
        <dbReference type="Proteomes" id="UP000583944"/>
    </source>
</evidence>
<dbReference type="VEuPathDB" id="TriTrypDB:TCSYLVIO_008279"/>
<evidence type="ECO:0000256" key="6">
    <source>
        <dbReference type="PIRSR" id="PIRSR604808-3"/>
    </source>
</evidence>
<keyword evidence="9" id="KW-0540">Nuclease</keyword>
<dbReference type="InterPro" id="IPR005135">
    <property type="entry name" value="Endo/exonuclease/phosphatase"/>
</dbReference>
<dbReference type="AlphaFoldDB" id="A0A2V2VMT4"/>
<dbReference type="GO" id="GO:0006284">
    <property type="term" value="P:base-excision repair"/>
    <property type="evidence" value="ECO:0007669"/>
    <property type="project" value="TreeGrafter"/>
</dbReference>
<dbReference type="GO" id="GO:0046872">
    <property type="term" value="F:metal ion binding"/>
    <property type="evidence" value="ECO:0007669"/>
    <property type="project" value="UniProtKB-KW"/>
</dbReference>
<feature type="binding site" evidence="5">
    <location>
        <position position="169"/>
    </location>
    <ligand>
        <name>Mg(2+)</name>
        <dbReference type="ChEBI" id="CHEBI:18420"/>
        <label>1</label>
    </ligand>
</feature>
<feature type="site" description="Transition state stabilizer" evidence="6">
    <location>
        <position position="171"/>
    </location>
</feature>
<sequence>MFIISWNVAGWSSTSRMIREDFGSIASFLQRTQAEIVCLQEVKGSWAKLEADPCGMGASDGGRTLAIDGWESFWSFSGKAHRGFNGVVSFVRKDLTWWCDSRPFSEEDLNDEGRVIVTCHSAFVVVNTYVVNARHGQRMAFKMRFLSSLKNLLTQLKKQTGKPVILLGDLNQTYRAEDACWSLRRLSLPALRDLVYVCQAGGEEAEKTWAQQFPWLPMPTLQRLQGIITEQVSFMLLAGDDNEGVVDSNKSISVDSAVLDETRNDTEDGKNGNTGAHKSLTLLKQLIRERREQRRRNGGSDPLATLEELCKAGLQDVPVESFMRRQPSTHNRELFALTQYCGLPPHEDVGVQFMKRLLDELHLCDTLLVTSSSAENKAERQEGGEASMRVVCPYTCWDQSRNRRQRNEGTRIDYILIDEMLLPALIPCGMTENNVGVLSPMMGDANSLFAAKKEASSAFFDEFDGRSALVGARRAMADGMYPAAPFDGSGLPPLSTEARDVQFRGLPSTGLFVTPPQYSDHSGVCAHFDGISLAPRPGKLEERHRCQYRPPVSLHAFFAKRSRDEEMTRRTEAAATVPKTPMGENGKRLHLPQAVEKQKEDNPAIEITDVIS</sequence>
<keyword evidence="5" id="KW-0464">Manganese</keyword>
<dbReference type="Proteomes" id="UP000246078">
    <property type="component" value="Unassembled WGS sequence"/>
</dbReference>
<dbReference type="VEuPathDB" id="TriTrypDB:TcCLB.506673.50"/>
<evidence type="ECO:0000313" key="8">
    <source>
        <dbReference type="EMBL" id="KAF5218399.1"/>
    </source>
</evidence>
<dbReference type="VEuPathDB" id="TriTrypDB:TcBrA4_0025760"/>
<dbReference type="Pfam" id="PF03372">
    <property type="entry name" value="Exo_endo_phos"/>
    <property type="match status" value="1"/>
</dbReference>
<dbReference type="InterPro" id="IPR004808">
    <property type="entry name" value="AP_endonuc_1"/>
</dbReference>
<dbReference type="VEuPathDB" id="TriTrypDB:TcG_06432"/>
<keyword evidence="4 5" id="KW-0460">Magnesium</keyword>
<keyword evidence="9" id="KW-0255">Endonuclease</keyword>
<gene>
    <name evidence="9" type="ORF">C3747_241g36</name>
    <name evidence="8" type="ORF">ECC02_008705</name>
</gene>
<evidence type="ECO:0000256" key="4">
    <source>
        <dbReference type="ARBA" id="ARBA00022842"/>
    </source>
</evidence>
<keyword evidence="2 5" id="KW-0479">Metal-binding</keyword>
<reference evidence="8" key="3">
    <citation type="submission" date="2020-04" db="EMBL/GenBank/DDBJ databases">
        <authorList>
            <person name="Diaz Viraque F."/>
        </authorList>
    </citation>
    <scope>NUCLEOTIDE SEQUENCE</scope>
    <source>
        <strain evidence="8">Berenice</strain>
    </source>
</reference>
<evidence type="ECO:0000259" key="7">
    <source>
        <dbReference type="Pfam" id="PF03372"/>
    </source>
</evidence>
<dbReference type="VEuPathDB" id="TriTrypDB:TCDM_02203"/>
<dbReference type="VEuPathDB" id="TriTrypDB:ECC02_008705"/>
<dbReference type="GO" id="GO:0008081">
    <property type="term" value="F:phosphoric diester hydrolase activity"/>
    <property type="evidence" value="ECO:0007669"/>
    <property type="project" value="TreeGrafter"/>
</dbReference>
<evidence type="ECO:0000256" key="5">
    <source>
        <dbReference type="PIRSR" id="PIRSR604808-2"/>
    </source>
</evidence>
<dbReference type="VEuPathDB" id="TriTrypDB:C4B63_40g105"/>
<protein>
    <submittedName>
        <fullName evidence="9">Putative apurinic/apyrimidinic endonuclease</fullName>
    </submittedName>
</protein>
<dbReference type="PANTHER" id="PTHR22748">
    <property type="entry name" value="AP ENDONUCLEASE"/>
    <property type="match status" value="1"/>
</dbReference>
<feature type="binding site" evidence="5">
    <location>
        <position position="7"/>
    </location>
    <ligand>
        <name>Mg(2+)</name>
        <dbReference type="ChEBI" id="CHEBI:18420"/>
        <label>1</label>
    </ligand>
</feature>
<dbReference type="EMBL" id="PRFC01000241">
    <property type="protein sequence ID" value="PWU97630.1"/>
    <property type="molecule type" value="Genomic_DNA"/>
</dbReference>
<comment type="caution">
    <text evidence="9">The sequence shown here is derived from an EMBL/GenBank/DDBJ whole genome shotgun (WGS) entry which is preliminary data.</text>
</comment>
<reference evidence="8 11" key="2">
    <citation type="journal article" date="2019" name="Genome Biol. Evol.">
        <title>Nanopore Sequencing Significantly Improves Genome Assembly of the Protozoan Parasite Trypanosoma cruzi.</title>
        <authorList>
            <person name="Diaz-Viraque F."/>
            <person name="Pita S."/>
            <person name="Greif G."/>
            <person name="de Souza R.C.M."/>
            <person name="Iraola G."/>
            <person name="Robello C."/>
        </authorList>
    </citation>
    <scope>NUCLEOTIDE SEQUENCE [LARGE SCALE GENOMIC DNA]</scope>
    <source>
        <strain evidence="8 11">Berenice</strain>
    </source>
</reference>
<dbReference type="VEuPathDB" id="TriTrypDB:TcCL_NonESM01711"/>
<dbReference type="PROSITE" id="PS51435">
    <property type="entry name" value="AP_NUCLEASE_F1_4"/>
    <property type="match status" value="1"/>
</dbReference>